<evidence type="ECO:0000256" key="6">
    <source>
        <dbReference type="ARBA" id="ARBA00022723"/>
    </source>
</evidence>
<dbReference type="AlphaFoldDB" id="A0AAW4KWX4"/>
<evidence type="ECO:0000256" key="8">
    <source>
        <dbReference type="ARBA" id="ARBA00022764"/>
    </source>
</evidence>
<dbReference type="Gene3D" id="3.40.50.740">
    <property type="match status" value="1"/>
</dbReference>
<keyword evidence="7" id="KW-0732">Signal</keyword>
<protein>
    <submittedName>
        <fullName evidence="17">Formate dehydrogenase-N subunit alpha</fullName>
    </submittedName>
</protein>
<dbReference type="InterPro" id="IPR006656">
    <property type="entry name" value="Mopterin_OxRdtase"/>
</dbReference>
<keyword evidence="13" id="KW-0411">Iron-sulfur</keyword>
<evidence type="ECO:0000256" key="13">
    <source>
        <dbReference type="ARBA" id="ARBA00023014"/>
    </source>
</evidence>
<evidence type="ECO:0000256" key="11">
    <source>
        <dbReference type="ARBA" id="ARBA00023002"/>
    </source>
</evidence>
<proteinExistence type="inferred from homology"/>
<dbReference type="GO" id="GO:0030151">
    <property type="term" value="F:molybdenum ion binding"/>
    <property type="evidence" value="ECO:0007669"/>
    <property type="project" value="TreeGrafter"/>
</dbReference>
<dbReference type="PANTHER" id="PTHR43598">
    <property type="entry name" value="TUNGSTEN-CONTAINING FORMYLMETHANOFURAN DEHYDROGENASE 2 SUBUNIT B"/>
    <property type="match status" value="1"/>
</dbReference>
<dbReference type="PANTHER" id="PTHR43598:SF1">
    <property type="entry name" value="FORMATE DEHYDROGENASE-O MAJOR SUBUNIT"/>
    <property type="match status" value="1"/>
</dbReference>
<dbReference type="Gene3D" id="3.40.228.10">
    <property type="entry name" value="Dimethylsulfoxide Reductase, domain 2"/>
    <property type="match status" value="2"/>
</dbReference>
<reference evidence="17 18" key="1">
    <citation type="submission" date="2021-05" db="EMBL/GenBank/DDBJ databases">
        <title>The draft genome of Geobacter pelophilus DSM 12255.</title>
        <authorList>
            <person name="Xu Z."/>
            <person name="Masuda Y."/>
            <person name="Itoh H."/>
            <person name="Senoo K."/>
        </authorList>
    </citation>
    <scope>NUCLEOTIDE SEQUENCE [LARGE SCALE GENOMIC DNA]</scope>
    <source>
        <strain evidence="17 18">DSM 12255</strain>
    </source>
</reference>
<dbReference type="Pfam" id="PF01568">
    <property type="entry name" value="Molydop_binding"/>
    <property type="match status" value="1"/>
</dbReference>
<keyword evidence="12" id="KW-0408">Iron</keyword>
<keyword evidence="6" id="KW-0479">Metal-binding</keyword>
<keyword evidence="9" id="KW-0106">Calcium</keyword>
<keyword evidence="8" id="KW-0574">Periplasm</keyword>
<evidence type="ECO:0000256" key="4">
    <source>
        <dbReference type="ARBA" id="ARBA00010312"/>
    </source>
</evidence>
<feature type="domain" description="Molybdopterin oxidoreductase" evidence="15">
    <location>
        <begin position="12"/>
        <end position="389"/>
    </location>
</feature>
<keyword evidence="14" id="KW-0826">Tungsten</keyword>
<dbReference type="FunFam" id="3.40.50.740:FF:000007">
    <property type="entry name" value="Formate dehydrogenase, alpha subunit, selenocysteine-containing"/>
    <property type="match status" value="1"/>
</dbReference>
<dbReference type="InterPro" id="IPR009010">
    <property type="entry name" value="Asp_de-COase-like_dom_sf"/>
</dbReference>
<dbReference type="EMBL" id="JAHCVJ010000001">
    <property type="protein sequence ID" value="MBT0662819.1"/>
    <property type="molecule type" value="Genomic_DNA"/>
</dbReference>
<feature type="domain" description="Molybdopterin dinucleotide-binding" evidence="16">
    <location>
        <begin position="695"/>
        <end position="811"/>
    </location>
</feature>
<sequence>MASLAPTFGRGAMTNHWVDIKNANVIVVMGGNAAEAHPCGFKWVTEAKAHNHAQFIVIDPRFTRSAAVADLYAPIRTGTDITFLGGVINYLLSHGKIQHQYVKAYTNATLIVNEGYKFEDGLFSGYDEAGRTYDKSSWSYELGPDGYALVDETLQHPRCVLSLMKQHYSRYTPEMVHNICGTPKELFLKICDILAGTSVPNRTTTFLYALGWTQHSVGSQIIRAAALVQLLLGNIGMAGGGVNALRGHSNIQGLTDLGLLSNLLPGYLTLPNEKETDYQAYLAKRTLKPLRPNQFNYWSNYPKFHVSLMKSWWGDMATKENNWCFDWLPKLDVEYDIMRQFELMGQGKMHGYFCQGFNPLAAIPNKAKLIKGLSQLKYLVVIDPLATETSCFWENHGEYNDVDPSKIQTEVIRLPSTCFAEEDGSLTNSGRWLQWHWKGAEPPGDAKPDAEIMAGIFLTLRELYRKEGGAFPDPILNLSWGYRQPHSPAPVELAKEYNGKALADLSDPKDPTKVILMKGQQLDGFAQLKDDGTTACGCWLFSGSYTEKGNMMARRDNSDPSGLGNTLNWAFSWPANRRIMYNRASCNPEGIPWDPNRRVIWWDGAKWTGVDVPDFKIDSAPAEGMNPFIMQPEGVGRLFALDKMAEGPFPEHYEPFETPIDTNPLHPKVISNPAARVFKDDWEMFGKSKQYPYAATTYRLTEHFHFWTKHTRLASIMQPEQFVEISPELASEKGVKAGDQVKVWSSRGFIKAVAVVTKRIRPLQVNGKTVHHVGIPLHWGFKGVAKSGYLANILTPFVGDANSQTPEFKSFLVNIEKA</sequence>
<evidence type="ECO:0000256" key="10">
    <source>
        <dbReference type="ARBA" id="ARBA00022933"/>
    </source>
</evidence>
<evidence type="ECO:0000256" key="12">
    <source>
        <dbReference type="ARBA" id="ARBA00023004"/>
    </source>
</evidence>
<name>A0AAW4KWX4_9BACT</name>
<dbReference type="SUPFAM" id="SSF53706">
    <property type="entry name" value="Formate dehydrogenase/DMSO reductase, domains 1-3"/>
    <property type="match status" value="1"/>
</dbReference>
<dbReference type="GO" id="GO:0042597">
    <property type="term" value="C:periplasmic space"/>
    <property type="evidence" value="ECO:0007669"/>
    <property type="project" value="UniProtKB-SubCell"/>
</dbReference>
<keyword evidence="11" id="KW-0560">Oxidoreductase</keyword>
<evidence type="ECO:0000256" key="7">
    <source>
        <dbReference type="ARBA" id="ARBA00022729"/>
    </source>
</evidence>
<dbReference type="GO" id="GO:0047111">
    <property type="term" value="F:formate dehydrogenase (cytochrome-c-553) activity"/>
    <property type="evidence" value="ECO:0007669"/>
    <property type="project" value="InterPro"/>
</dbReference>
<dbReference type="FunFam" id="2.40.40.20:FF:000017">
    <property type="entry name" value="Formate dehydrogenase, alpha subunit"/>
    <property type="match status" value="1"/>
</dbReference>
<dbReference type="Gene3D" id="2.40.40.20">
    <property type="match status" value="1"/>
</dbReference>
<dbReference type="GO" id="GO:0051539">
    <property type="term" value="F:4 iron, 4 sulfur cluster binding"/>
    <property type="evidence" value="ECO:0007669"/>
    <property type="project" value="UniProtKB-KW"/>
</dbReference>
<evidence type="ECO:0000259" key="15">
    <source>
        <dbReference type="Pfam" id="PF00384"/>
    </source>
</evidence>
<accession>A0AAW4KWX4</accession>
<dbReference type="GO" id="GO:0009055">
    <property type="term" value="F:electron transfer activity"/>
    <property type="evidence" value="ECO:0007669"/>
    <property type="project" value="InterPro"/>
</dbReference>
<dbReference type="GO" id="GO:0008863">
    <property type="term" value="F:formate dehydrogenase (NAD+) activity"/>
    <property type="evidence" value="ECO:0007669"/>
    <property type="project" value="InterPro"/>
</dbReference>
<evidence type="ECO:0000256" key="14">
    <source>
        <dbReference type="ARBA" id="ARBA00023245"/>
    </source>
</evidence>
<comment type="similarity">
    <text evidence="4">Belongs to the prokaryotic molybdopterin-containing oxidoreductase family.</text>
</comment>
<evidence type="ECO:0000256" key="1">
    <source>
        <dbReference type="ARBA" id="ARBA00001930"/>
    </source>
</evidence>
<evidence type="ECO:0000256" key="2">
    <source>
        <dbReference type="ARBA" id="ARBA00001966"/>
    </source>
</evidence>
<keyword evidence="10" id="KW-0712">Selenocysteine</keyword>
<dbReference type="CDD" id="cd02792">
    <property type="entry name" value="MopB_CT_Formate-Dh-Na-like"/>
    <property type="match status" value="1"/>
</dbReference>
<evidence type="ECO:0000256" key="9">
    <source>
        <dbReference type="ARBA" id="ARBA00022837"/>
    </source>
</evidence>
<keyword evidence="18" id="KW-1185">Reference proteome</keyword>
<evidence type="ECO:0000256" key="5">
    <source>
        <dbReference type="ARBA" id="ARBA00022485"/>
    </source>
</evidence>
<organism evidence="17 18">
    <name type="scientific">Geoanaerobacter pelophilus</name>
    <dbReference type="NCBI Taxonomy" id="60036"/>
    <lineage>
        <taxon>Bacteria</taxon>
        <taxon>Pseudomonadati</taxon>
        <taxon>Thermodesulfobacteriota</taxon>
        <taxon>Desulfuromonadia</taxon>
        <taxon>Geobacterales</taxon>
        <taxon>Geobacteraceae</taxon>
        <taxon>Geoanaerobacter</taxon>
    </lineage>
</organism>
<dbReference type="NCBIfam" id="TIGR01553">
    <property type="entry name" value="formate-DH-alph"/>
    <property type="match status" value="1"/>
</dbReference>
<comment type="cofactor">
    <cofactor evidence="2">
        <name>[4Fe-4S] cluster</name>
        <dbReference type="ChEBI" id="CHEBI:49883"/>
    </cofactor>
</comment>
<dbReference type="GO" id="GO:0043546">
    <property type="term" value="F:molybdopterin cofactor binding"/>
    <property type="evidence" value="ECO:0007669"/>
    <property type="project" value="InterPro"/>
</dbReference>
<dbReference type="Pfam" id="PF00384">
    <property type="entry name" value="Molybdopterin"/>
    <property type="match status" value="1"/>
</dbReference>
<dbReference type="InterPro" id="IPR006657">
    <property type="entry name" value="MoPterin_dinucl-bd_dom"/>
</dbReference>
<dbReference type="FunFam" id="3.40.228.10:FF:000006">
    <property type="entry name" value="Formate dehydrogenase, alpha subunit, selenocysteine-containing"/>
    <property type="match status" value="1"/>
</dbReference>
<comment type="subcellular location">
    <subcellularLocation>
        <location evidence="3">Periplasm</location>
    </subcellularLocation>
</comment>
<dbReference type="FunFam" id="3.40.228.10:FF:000009">
    <property type="entry name" value="Formate dehydrogenase, alpha subunit, selenocysteine-containing"/>
    <property type="match status" value="1"/>
</dbReference>
<dbReference type="InterPro" id="IPR006443">
    <property type="entry name" value="Formate-DH-alph_fdnG"/>
</dbReference>
<comment type="cofactor">
    <cofactor evidence="1">
        <name>W-bis(molybdopterin guanine dinucleotide)</name>
        <dbReference type="ChEBI" id="CHEBI:60537"/>
    </cofactor>
</comment>
<dbReference type="Proteomes" id="UP000811899">
    <property type="component" value="Unassembled WGS sequence"/>
</dbReference>
<evidence type="ECO:0000259" key="16">
    <source>
        <dbReference type="Pfam" id="PF01568"/>
    </source>
</evidence>
<evidence type="ECO:0000313" key="18">
    <source>
        <dbReference type="Proteomes" id="UP000811899"/>
    </source>
</evidence>
<keyword evidence="5" id="KW-0004">4Fe-4S</keyword>
<evidence type="ECO:0000313" key="17">
    <source>
        <dbReference type="EMBL" id="MBT0662819.1"/>
    </source>
</evidence>
<dbReference type="GO" id="GO:0009061">
    <property type="term" value="P:anaerobic respiration"/>
    <property type="evidence" value="ECO:0007669"/>
    <property type="project" value="TreeGrafter"/>
</dbReference>
<gene>
    <name evidence="17" type="primary">fdnG</name>
    <name evidence="17" type="ORF">KI809_00770</name>
</gene>
<comment type="caution">
    <text evidence="17">The sequence shown here is derived from an EMBL/GenBank/DDBJ whole genome shotgun (WGS) entry which is preliminary data.</text>
</comment>
<evidence type="ECO:0000256" key="3">
    <source>
        <dbReference type="ARBA" id="ARBA00004418"/>
    </source>
</evidence>
<dbReference type="SUPFAM" id="SSF50692">
    <property type="entry name" value="ADC-like"/>
    <property type="match status" value="1"/>
</dbReference>